<evidence type="ECO:0000313" key="1">
    <source>
        <dbReference type="EMBL" id="TDZ65095.1"/>
    </source>
</evidence>
<reference evidence="1 2" key="1">
    <citation type="submission" date="2018-12" db="EMBL/GenBank/DDBJ databases">
        <title>Genome sequence and assembly of Colletotrichum trifolii.</title>
        <authorList>
            <person name="Gan P."/>
            <person name="Shirasu K."/>
        </authorList>
    </citation>
    <scope>NUCLEOTIDE SEQUENCE [LARGE SCALE GENOMIC DNA]</scope>
    <source>
        <strain evidence="1 2">543-2</strain>
    </source>
</reference>
<name>A0A4V3HWP1_COLTR</name>
<evidence type="ECO:0000313" key="2">
    <source>
        <dbReference type="Proteomes" id="UP000295703"/>
    </source>
</evidence>
<accession>A0A4V3HWP1</accession>
<keyword evidence="2" id="KW-1185">Reference proteome</keyword>
<dbReference type="Proteomes" id="UP000295703">
    <property type="component" value="Unassembled WGS sequence"/>
</dbReference>
<dbReference type="AlphaFoldDB" id="A0A4V3HWP1"/>
<organism evidence="1 2">
    <name type="scientific">Colletotrichum trifolii</name>
    <dbReference type="NCBI Taxonomy" id="5466"/>
    <lineage>
        <taxon>Eukaryota</taxon>
        <taxon>Fungi</taxon>
        <taxon>Dikarya</taxon>
        <taxon>Ascomycota</taxon>
        <taxon>Pezizomycotina</taxon>
        <taxon>Sordariomycetes</taxon>
        <taxon>Hypocreomycetidae</taxon>
        <taxon>Glomerellales</taxon>
        <taxon>Glomerellaceae</taxon>
        <taxon>Colletotrichum</taxon>
        <taxon>Colletotrichum orbiculare species complex</taxon>
    </lineage>
</organism>
<sequence>MHDGTEAEHILEGVHSFLLTEDRPNLIDTGCSKQPGYTIKGLTERDSATTSTPGHEMRYLRVWRSRYDAMMAVSLSSL</sequence>
<protein>
    <submittedName>
        <fullName evidence="1">Uncharacterized protein</fullName>
    </submittedName>
</protein>
<dbReference type="EMBL" id="RYZW01000023">
    <property type="protein sequence ID" value="TDZ65095.1"/>
    <property type="molecule type" value="Genomic_DNA"/>
</dbReference>
<proteinExistence type="predicted"/>
<gene>
    <name evidence="1" type="ORF">CTRI78_v003661</name>
</gene>
<comment type="caution">
    <text evidence="1">The sequence shown here is derived from an EMBL/GenBank/DDBJ whole genome shotgun (WGS) entry which is preliminary data.</text>
</comment>